<name>A0ABR4PDN4_9HELO</name>
<evidence type="ECO:0000256" key="1">
    <source>
        <dbReference type="SAM" id="MobiDB-lite"/>
    </source>
</evidence>
<proteinExistence type="predicted"/>
<feature type="region of interest" description="Disordered" evidence="1">
    <location>
        <begin position="280"/>
        <end position="315"/>
    </location>
</feature>
<feature type="compositionally biased region" description="Low complexity" evidence="1">
    <location>
        <begin position="877"/>
        <end position="890"/>
    </location>
</feature>
<feature type="region of interest" description="Disordered" evidence="1">
    <location>
        <begin position="1134"/>
        <end position="1195"/>
    </location>
</feature>
<feature type="region of interest" description="Disordered" evidence="1">
    <location>
        <begin position="1206"/>
        <end position="1225"/>
    </location>
</feature>
<feature type="compositionally biased region" description="Polar residues" evidence="1">
    <location>
        <begin position="640"/>
        <end position="650"/>
    </location>
</feature>
<gene>
    <name evidence="2" type="ORF">PVAG01_07873</name>
</gene>
<comment type="caution">
    <text evidence="2">The sequence shown here is derived from an EMBL/GenBank/DDBJ whole genome shotgun (WGS) entry which is preliminary data.</text>
</comment>
<feature type="compositionally biased region" description="Basic residues" evidence="1">
    <location>
        <begin position="1012"/>
        <end position="1024"/>
    </location>
</feature>
<organism evidence="2 3">
    <name type="scientific">Phlyctema vagabunda</name>
    <dbReference type="NCBI Taxonomy" id="108571"/>
    <lineage>
        <taxon>Eukaryota</taxon>
        <taxon>Fungi</taxon>
        <taxon>Dikarya</taxon>
        <taxon>Ascomycota</taxon>
        <taxon>Pezizomycotina</taxon>
        <taxon>Leotiomycetes</taxon>
        <taxon>Helotiales</taxon>
        <taxon>Dermateaceae</taxon>
        <taxon>Phlyctema</taxon>
    </lineage>
</organism>
<feature type="compositionally biased region" description="Basic and acidic residues" evidence="1">
    <location>
        <begin position="60"/>
        <end position="73"/>
    </location>
</feature>
<sequence length="1225" mass="134219">MDSALAADDNAREKKEGGVVDTEVYLVKTPDSERGAPLLTGETLESRSPQSPKTHGAEIQSREDSSVAGKDVEVPVTKEGGEGEGGSLSALPKLVGADVIYKENPSPAPAEVVRNGAISQPQRETQEIDTPRVDTEQAKARYLKNVRAAWGDNFQDDIPWPDPPGKTFLEDILRLIKNERVTLHEFRPGIIAIYNERTRGATNQLTGWGRYISRGDLKVFLQRRHAAQLASGEMRSHVPPAAINHQVLTAGPRQNALDRENVYAPSSTPFHRGDARLSIAGPTNNERFSTQPSNPYNGAHDTTYHREQHQQTRKLPRIQHSMEQISYTPANTYYHKPPGKLLQPAIRYANPYTGPNNQNVRITHRLNESPGQSPGQINTSSHTVRSDENPTQSPQGSPTVASKALFGKLSPLSSPQVRNTDRPLASPQHSTSSPMPGRPAVLPKCYTCENRMSAQWHPYPVTVQDSASKSFQSMEYQCDSCHLRRQGPNTEKVPPAPPSSQPTSGPASNDPAQLNPDANAGTRNHFISERPDIPLHQRTRREKWSAWQPKSVNSPQDDSGTNNNHNGTHQTTPYHSDSKPDTHQVQHHGLPSWSGPATDVRSPHGNGDDQSNPSMQMQTGAGGAAETGRLSAYEAYQAYQEMQRQPSTQPHLLPPKNAFTSSASVSASVSADMEGQRSSPPPTKELAASKRTYADIIDLTDDTLVESIERDEPAHKMSRLELPLVPAYGGHQDPVPQPPQHHQPQSFVAPNVFHHHTHYMPKTAASPVPLLPTEKLVSSIETTIEGNTGVWDLKEYDPQTIASDILRAIGQHPERPGLNDHLRNLIGRFGINNNSDLGTFNWDPVRKGFGSQPNLTMPPAIEPARSHTFIPPPAPQAASGSNGTASAGYGKFSSLTPLAPSSLRNTSGPTHSDPNHTGPPSLSRSQIIVPVGSRQPSDPPQNLERPMSKVYPPGLVSQSVSSPQVLLAPAPSSMPTITMPTPKKRGRPFSRNILPAQAPHSPGPASSPFTGPRKRGRPSYKNRRPIFVAPSTFEEFPMPKKRGRPPKKSMGDHDLAPSGRYISFLCEWKDCPAELQNLETLRAHILANHVVLGADRKFSCAWAKCSTINEGEPRHFDGSLDLEEHIEHDHLQPFAWHMGDGPRGTSLGSRSESSRRSFLEDENGRQVTPSIADQEIEKGKAKENNERRLLQKQTGSPLVVLKQIKPIEGVPTFNEADTLDEDSSV</sequence>
<feature type="compositionally biased region" description="Low complexity" evidence="1">
    <location>
        <begin position="952"/>
        <end position="981"/>
    </location>
</feature>
<reference evidence="2 3" key="1">
    <citation type="submission" date="2024-06" db="EMBL/GenBank/DDBJ databases">
        <title>Complete genome of Phlyctema vagabunda strain 19-DSS-EL-015.</title>
        <authorList>
            <person name="Fiorenzani C."/>
        </authorList>
    </citation>
    <scope>NUCLEOTIDE SEQUENCE [LARGE SCALE GENOMIC DNA]</scope>
    <source>
        <strain evidence="2 3">19-DSS-EL-015</strain>
    </source>
</reference>
<feature type="compositionally biased region" description="Basic and acidic residues" evidence="1">
    <location>
        <begin position="1152"/>
        <end position="1164"/>
    </location>
</feature>
<feature type="region of interest" description="Disordered" evidence="1">
    <location>
        <begin position="484"/>
        <end position="626"/>
    </location>
</feature>
<dbReference type="EMBL" id="JBFCZG010000006">
    <property type="protein sequence ID" value="KAL3421428.1"/>
    <property type="molecule type" value="Genomic_DNA"/>
</dbReference>
<feature type="compositionally biased region" description="Basic and acidic residues" evidence="1">
    <location>
        <begin position="1175"/>
        <end position="1189"/>
    </location>
</feature>
<evidence type="ECO:0000313" key="2">
    <source>
        <dbReference type="EMBL" id="KAL3421428.1"/>
    </source>
</evidence>
<feature type="compositionally biased region" description="Polar residues" evidence="1">
    <location>
        <begin position="608"/>
        <end position="619"/>
    </location>
</feature>
<feature type="compositionally biased region" description="Basic and acidic residues" evidence="1">
    <location>
        <begin position="9"/>
        <end position="18"/>
    </location>
</feature>
<feature type="compositionally biased region" description="Low complexity" evidence="1">
    <location>
        <begin position="560"/>
        <end position="572"/>
    </location>
</feature>
<keyword evidence="3" id="KW-1185">Reference proteome</keyword>
<feature type="compositionally biased region" description="Polar residues" evidence="1">
    <location>
        <begin position="281"/>
        <end position="296"/>
    </location>
</feature>
<protein>
    <submittedName>
        <fullName evidence="2">C2H2 finger domain-containing protein</fullName>
    </submittedName>
</protein>
<evidence type="ECO:0000313" key="3">
    <source>
        <dbReference type="Proteomes" id="UP001629113"/>
    </source>
</evidence>
<accession>A0ABR4PDN4</accession>
<feature type="compositionally biased region" description="Polar residues" evidence="1">
    <location>
        <begin position="548"/>
        <end position="559"/>
    </location>
</feature>
<feature type="region of interest" description="Disordered" evidence="1">
    <location>
        <begin position="640"/>
        <end position="689"/>
    </location>
</feature>
<dbReference type="Gene3D" id="3.30.160.60">
    <property type="entry name" value="Classic Zinc Finger"/>
    <property type="match status" value="1"/>
</dbReference>
<feature type="compositionally biased region" description="Polar residues" evidence="1">
    <location>
        <begin position="369"/>
        <end position="400"/>
    </location>
</feature>
<feature type="compositionally biased region" description="Polar residues" evidence="1">
    <location>
        <begin position="501"/>
        <end position="512"/>
    </location>
</feature>
<feature type="compositionally biased region" description="Basic and acidic residues" evidence="1">
    <location>
        <begin position="526"/>
        <end position="535"/>
    </location>
</feature>
<feature type="region of interest" description="Disordered" evidence="1">
    <location>
        <begin position="365"/>
        <end position="439"/>
    </location>
</feature>
<feature type="compositionally biased region" description="Polar residues" evidence="1">
    <location>
        <begin position="902"/>
        <end position="912"/>
    </location>
</feature>
<feature type="region of interest" description="Disordered" evidence="1">
    <location>
        <begin position="1"/>
        <end position="89"/>
    </location>
</feature>
<dbReference type="Proteomes" id="UP001629113">
    <property type="component" value="Unassembled WGS sequence"/>
</dbReference>
<feature type="region of interest" description="Disordered" evidence="1">
    <location>
        <begin position="851"/>
        <end position="1024"/>
    </location>
</feature>
<feature type="compositionally biased region" description="Low complexity" evidence="1">
    <location>
        <begin position="661"/>
        <end position="671"/>
    </location>
</feature>